<gene>
    <name evidence="5" type="ORF">HBA54_09520</name>
</gene>
<dbReference type="SUPFAM" id="SSF53822">
    <property type="entry name" value="Periplasmic binding protein-like I"/>
    <property type="match status" value="1"/>
</dbReference>
<accession>A0A967C509</accession>
<reference evidence="5" key="1">
    <citation type="submission" date="2020-03" db="EMBL/GenBank/DDBJ databases">
        <title>Genome of Pelagibius litoralis DSM 21314T.</title>
        <authorList>
            <person name="Wang G."/>
        </authorList>
    </citation>
    <scope>NUCLEOTIDE SEQUENCE</scope>
    <source>
        <strain evidence="5">DSM 21314</strain>
    </source>
</reference>
<proteinExistence type="inferred from homology"/>
<dbReference type="InterPro" id="IPR025997">
    <property type="entry name" value="SBP_2_dom"/>
</dbReference>
<dbReference type="InterPro" id="IPR028082">
    <property type="entry name" value="Peripla_BP_I"/>
</dbReference>
<comment type="caution">
    <text evidence="5">The sequence shown here is derived from an EMBL/GenBank/DDBJ whole genome shotgun (WGS) entry which is preliminary data.</text>
</comment>
<dbReference type="PANTHER" id="PTHR30036">
    <property type="entry name" value="D-XYLOSE-BINDING PERIPLASMIC PROTEIN"/>
    <property type="match status" value="1"/>
</dbReference>
<comment type="similarity">
    <text evidence="2">Belongs to the bacterial solute-binding protein 2 family.</text>
</comment>
<dbReference type="Proteomes" id="UP000761264">
    <property type="component" value="Unassembled WGS sequence"/>
</dbReference>
<sequence length="339" mass="35078">MSQRNSSRIFSRALFGLGLVSGLAVLAGPAAAQSSDKPLGDGMVMYMQMGGNAGDGATLARTTGARDAAKAFGLQLIEQYSAWQPETMLNHFREGMAASPACIGIMGHPGSDAFADLVDEAREAGIVVTSGNAPLTELYNKHQAGGFGYAGVDLFTGGYITGKSMADQGLQKGDKALVYGLLSEAERGQSTLGLKTALEEAGVTVDYLEISPEVNSDSSLVVPILAAYLANNPDVKAIGTQHGGVTAFIPKALEDSGKKPGDVVVGGIDLAPATIDGLEEGWISTVLDQQLYLQGFLPVTQCVLSAKYGFTGLFTNTGSGTVTPKTIGALVPLIEKGIR</sequence>
<dbReference type="AlphaFoldDB" id="A0A967C509"/>
<evidence type="ECO:0000313" key="6">
    <source>
        <dbReference type="Proteomes" id="UP000761264"/>
    </source>
</evidence>
<organism evidence="5 6">
    <name type="scientific">Pelagibius litoralis</name>
    <dbReference type="NCBI Taxonomy" id="374515"/>
    <lineage>
        <taxon>Bacteria</taxon>
        <taxon>Pseudomonadati</taxon>
        <taxon>Pseudomonadota</taxon>
        <taxon>Alphaproteobacteria</taxon>
        <taxon>Rhodospirillales</taxon>
        <taxon>Rhodovibrionaceae</taxon>
        <taxon>Pelagibius</taxon>
    </lineage>
</organism>
<dbReference type="Pfam" id="PF13407">
    <property type="entry name" value="Peripla_BP_4"/>
    <property type="match status" value="1"/>
</dbReference>
<dbReference type="EMBL" id="JAAQPH010000006">
    <property type="protein sequence ID" value="NIA68829.1"/>
    <property type="molecule type" value="Genomic_DNA"/>
</dbReference>
<feature type="signal peptide" evidence="3">
    <location>
        <begin position="1"/>
        <end position="32"/>
    </location>
</feature>
<keyword evidence="6" id="KW-1185">Reference proteome</keyword>
<dbReference type="GO" id="GO:0030246">
    <property type="term" value="F:carbohydrate binding"/>
    <property type="evidence" value="ECO:0007669"/>
    <property type="project" value="TreeGrafter"/>
</dbReference>
<protein>
    <submittedName>
        <fullName evidence="5">Substrate-binding domain-containing protein</fullName>
    </submittedName>
</protein>
<feature type="domain" description="Periplasmic binding protein" evidence="4">
    <location>
        <begin position="64"/>
        <end position="301"/>
    </location>
</feature>
<evidence type="ECO:0000256" key="3">
    <source>
        <dbReference type="SAM" id="SignalP"/>
    </source>
</evidence>
<evidence type="ECO:0000259" key="4">
    <source>
        <dbReference type="Pfam" id="PF13407"/>
    </source>
</evidence>
<dbReference type="GO" id="GO:0030288">
    <property type="term" value="C:outer membrane-bounded periplasmic space"/>
    <property type="evidence" value="ECO:0007669"/>
    <property type="project" value="TreeGrafter"/>
</dbReference>
<name>A0A967C509_9PROT</name>
<dbReference type="CDD" id="cd19966">
    <property type="entry name" value="PBP1_ABC_sugar_binding-like"/>
    <property type="match status" value="1"/>
</dbReference>
<comment type="subcellular location">
    <subcellularLocation>
        <location evidence="1">Periplasm</location>
    </subcellularLocation>
</comment>
<feature type="chain" id="PRO_5036895264" evidence="3">
    <location>
        <begin position="33"/>
        <end position="339"/>
    </location>
</feature>
<dbReference type="InterPro" id="IPR050555">
    <property type="entry name" value="Bact_Solute-Bind_Prot2"/>
</dbReference>
<evidence type="ECO:0000256" key="2">
    <source>
        <dbReference type="ARBA" id="ARBA00007639"/>
    </source>
</evidence>
<evidence type="ECO:0000313" key="5">
    <source>
        <dbReference type="EMBL" id="NIA68829.1"/>
    </source>
</evidence>
<dbReference type="PANTHER" id="PTHR30036:SF7">
    <property type="entry name" value="ABC TRANSPORTER PERIPLASMIC-BINDING PROTEIN YPHF"/>
    <property type="match status" value="1"/>
</dbReference>
<evidence type="ECO:0000256" key="1">
    <source>
        <dbReference type="ARBA" id="ARBA00004418"/>
    </source>
</evidence>
<keyword evidence="3" id="KW-0732">Signal</keyword>
<dbReference type="Gene3D" id="3.40.50.2300">
    <property type="match status" value="2"/>
</dbReference>